<keyword evidence="3" id="KW-1185">Reference proteome</keyword>
<gene>
    <name evidence="1" type="ORF">SS50377_19232</name>
    <name evidence="2" type="ORF">SS50377_26659</name>
</gene>
<reference evidence="2" key="2">
    <citation type="submission" date="2020-12" db="EMBL/GenBank/DDBJ databases">
        <title>New Spironucleus salmonicida genome in near-complete chromosomes.</title>
        <authorList>
            <person name="Xu F."/>
            <person name="Kurt Z."/>
            <person name="Jimenez-Gonzalez A."/>
            <person name="Astvaldsson A."/>
            <person name="Andersson J.O."/>
            <person name="Svard S.G."/>
        </authorList>
    </citation>
    <scope>NUCLEOTIDE SEQUENCE</scope>
    <source>
        <strain evidence="2">ATCC 50377</strain>
    </source>
</reference>
<proteinExistence type="predicted"/>
<evidence type="ECO:0000313" key="2">
    <source>
        <dbReference type="EMBL" id="KAH0572449.1"/>
    </source>
</evidence>
<reference evidence="1 2" key="1">
    <citation type="journal article" date="2014" name="PLoS Genet.">
        <title>The Genome of Spironucleus salmonicida Highlights a Fish Pathogen Adapted to Fluctuating Environments.</title>
        <authorList>
            <person name="Xu F."/>
            <person name="Jerlstrom-Hultqvist J."/>
            <person name="Einarsson E."/>
            <person name="Astvaldsson A."/>
            <person name="Svard S.G."/>
            <person name="Andersson J.O."/>
        </authorList>
    </citation>
    <scope>NUCLEOTIDE SEQUENCE</scope>
    <source>
        <strain evidence="2">ATCC 50377</strain>
    </source>
</reference>
<accession>V6LAR3</accession>
<protein>
    <submittedName>
        <fullName evidence="1">Uncharacterized protein</fullName>
    </submittedName>
</protein>
<name>V6LAR3_9EUKA</name>
<dbReference type="EMBL" id="KI546170">
    <property type="protein sequence ID" value="EST41502.1"/>
    <property type="molecule type" value="Genomic_DNA"/>
</dbReference>
<dbReference type="EMBL" id="AUWU02000006">
    <property type="protein sequence ID" value="KAH0572449.1"/>
    <property type="molecule type" value="Genomic_DNA"/>
</dbReference>
<dbReference type="Proteomes" id="UP000018208">
    <property type="component" value="Unassembled WGS sequence"/>
</dbReference>
<evidence type="ECO:0000313" key="3">
    <source>
        <dbReference type="Proteomes" id="UP000018208"/>
    </source>
</evidence>
<dbReference type="AlphaFoldDB" id="V6LAR3"/>
<organism evidence="1">
    <name type="scientific">Spironucleus salmonicida</name>
    <dbReference type="NCBI Taxonomy" id="348837"/>
    <lineage>
        <taxon>Eukaryota</taxon>
        <taxon>Metamonada</taxon>
        <taxon>Diplomonadida</taxon>
        <taxon>Hexamitidae</taxon>
        <taxon>Hexamitinae</taxon>
        <taxon>Spironucleus</taxon>
    </lineage>
</organism>
<sequence>MKVQSYLLHPLKQLLHRIITLEHNSHVLIKCHKSNNELKGPTRLLNLPVKTISGLREISRKPCEFIIIATDIDQDFKQKFTHELVFQAFTKQELSELFAIKREKTQQNISSIGVLDCKQVQYEWNMLKQALQNKLMDNQVNLNFEFKVKKEKKQGRVLFNPFKRIKTLQFEMQKLSNLRLINKIDISGTWPEAQSGTAFGLDFSLKQSDVISINLLENDNVAASCTLLFDDTYITIYKLEAVKQGYGYGRQLLGFLVAFLIQFSQFQRIQASRNEWLENLGFTVQNNLCEIDIASQRGDLDFD</sequence>
<evidence type="ECO:0000313" key="1">
    <source>
        <dbReference type="EMBL" id="EST41502.1"/>
    </source>
</evidence>
<dbReference type="VEuPathDB" id="GiardiaDB:SS50377_26659"/>